<evidence type="ECO:0000313" key="2">
    <source>
        <dbReference type="EMBL" id="PPQ35007.1"/>
    </source>
</evidence>
<organism evidence="2 3">
    <name type="scientific">Rhodopila globiformis</name>
    <name type="common">Rhodopseudomonas globiformis</name>
    <dbReference type="NCBI Taxonomy" id="1071"/>
    <lineage>
        <taxon>Bacteria</taxon>
        <taxon>Pseudomonadati</taxon>
        <taxon>Pseudomonadota</taxon>
        <taxon>Alphaproteobacteria</taxon>
        <taxon>Acetobacterales</taxon>
        <taxon>Acetobacteraceae</taxon>
        <taxon>Rhodopila</taxon>
    </lineage>
</organism>
<feature type="compositionally biased region" description="Polar residues" evidence="1">
    <location>
        <begin position="1"/>
        <end position="22"/>
    </location>
</feature>
<proteinExistence type="predicted"/>
<dbReference type="AlphaFoldDB" id="A0A2S6NJJ1"/>
<evidence type="ECO:0000256" key="1">
    <source>
        <dbReference type="SAM" id="MobiDB-lite"/>
    </source>
</evidence>
<comment type="caution">
    <text evidence="2">The sequence shown here is derived from an EMBL/GenBank/DDBJ whole genome shotgun (WGS) entry which is preliminary data.</text>
</comment>
<name>A0A2S6NJJ1_RHOGL</name>
<accession>A0A2S6NJJ1</accession>
<dbReference type="Proteomes" id="UP000239724">
    <property type="component" value="Unassembled WGS sequence"/>
</dbReference>
<dbReference type="RefSeq" id="WP_104518496.1">
    <property type="nucleotide sequence ID" value="NZ_NHRY01000080.1"/>
</dbReference>
<feature type="region of interest" description="Disordered" evidence="1">
    <location>
        <begin position="83"/>
        <end position="112"/>
    </location>
</feature>
<keyword evidence="3" id="KW-1185">Reference proteome</keyword>
<evidence type="ECO:0000313" key="3">
    <source>
        <dbReference type="Proteomes" id="UP000239724"/>
    </source>
</evidence>
<dbReference type="EMBL" id="NHRY01000080">
    <property type="protein sequence ID" value="PPQ35007.1"/>
    <property type="molecule type" value="Genomic_DNA"/>
</dbReference>
<feature type="region of interest" description="Disordered" evidence="1">
    <location>
        <begin position="1"/>
        <end position="24"/>
    </location>
</feature>
<sequence>MASLSANGMSKKSAPATVQPSLSPDDMQSLRSFVLFALGDPHLTAWEENFLNDMKHRLYQQAMWLTDRQQAIVRQIKDKLHYDHPDDPLPPIDPDGIEENVDPDGWPTARQPVRAFDDDDELFDWMMEG</sequence>
<gene>
    <name evidence="2" type="ORF">CCS01_08880</name>
</gene>
<protein>
    <submittedName>
        <fullName evidence="2">Uncharacterized protein</fullName>
    </submittedName>
</protein>
<reference evidence="2 3" key="1">
    <citation type="journal article" date="2018" name="Arch. Microbiol.">
        <title>New insights into the metabolic potential of the phototrophic purple bacterium Rhodopila globiformis DSM 161(T) from its draft genome sequence and evidence for a vanadium-dependent nitrogenase.</title>
        <authorList>
            <person name="Imhoff J.F."/>
            <person name="Rahn T."/>
            <person name="Kunzel S."/>
            <person name="Neulinger S.C."/>
        </authorList>
    </citation>
    <scope>NUCLEOTIDE SEQUENCE [LARGE SCALE GENOMIC DNA]</scope>
    <source>
        <strain evidence="2 3">DSM 161</strain>
    </source>
</reference>